<name>A0ABC9BDN1_9POAL</name>
<evidence type="ECO:0000313" key="3">
    <source>
        <dbReference type="EMBL" id="CAL4998520.1"/>
    </source>
</evidence>
<feature type="transmembrane region" description="Helical" evidence="2">
    <location>
        <begin position="55"/>
        <end position="78"/>
    </location>
</feature>
<keyword evidence="2" id="KW-0812">Transmembrane</keyword>
<feature type="compositionally biased region" description="Low complexity" evidence="1">
    <location>
        <begin position="249"/>
        <end position="264"/>
    </location>
</feature>
<dbReference type="Pfam" id="PF05553">
    <property type="entry name" value="DUF761"/>
    <property type="match status" value="1"/>
</dbReference>
<accession>A0ABC9BDN1</accession>
<gene>
    <name evidence="3" type="ORF">URODEC1_LOCUS63869</name>
</gene>
<feature type="region of interest" description="Disordered" evidence="1">
    <location>
        <begin position="168"/>
        <end position="281"/>
    </location>
</feature>
<keyword evidence="2" id="KW-1133">Transmembrane helix</keyword>
<evidence type="ECO:0000256" key="1">
    <source>
        <dbReference type="SAM" id="MobiDB-lite"/>
    </source>
</evidence>
<dbReference type="InterPro" id="IPR008480">
    <property type="entry name" value="DUF761_pln"/>
</dbReference>
<dbReference type="PANTHER" id="PTHR33098">
    <property type="entry name" value="COTTON FIBER (DUF761)"/>
    <property type="match status" value="1"/>
</dbReference>
<proteinExistence type="predicted"/>
<keyword evidence="2" id="KW-0472">Membrane</keyword>
<dbReference type="EMBL" id="OZ075135">
    <property type="protein sequence ID" value="CAL4998520.1"/>
    <property type="molecule type" value="Genomic_DNA"/>
</dbReference>
<feature type="compositionally biased region" description="Acidic residues" evidence="1">
    <location>
        <begin position="200"/>
        <end position="217"/>
    </location>
</feature>
<evidence type="ECO:0000256" key="2">
    <source>
        <dbReference type="SAM" id="Phobius"/>
    </source>
</evidence>
<dbReference type="AlphaFoldDB" id="A0ABC9BDN1"/>
<dbReference type="Proteomes" id="UP001497457">
    <property type="component" value="Chromosome 25rd"/>
</dbReference>
<feature type="compositionally biased region" description="Low complexity" evidence="1">
    <location>
        <begin position="174"/>
        <end position="199"/>
    </location>
</feature>
<reference evidence="3 4" key="2">
    <citation type="submission" date="2024-10" db="EMBL/GenBank/DDBJ databases">
        <authorList>
            <person name="Ryan C."/>
        </authorList>
    </citation>
    <scope>NUCLEOTIDE SEQUENCE [LARGE SCALE GENOMIC DNA]</scope>
</reference>
<sequence length="323" mass="34364">MLMLCYIIPTSTTRLTHTRRHHYPETARGSKRIGRIRSFGKGSLDRMVMAMWWPLAAWLSPAAAWFVFFNAVVGAIALMSSGSSSSSAHHQAPSARRRLCRSGSSVLLDRLRSFSIFAVHPMAGGVATGAPLADGNDATAAADAHFYCYGTREAEAAAAARVIAPEQPERGPQAADAPAGATATSSAAPPSAPVASTPAVEEDDKAEAQAAEEEGAEHEESISLDEAYALAQRRRAQEQASAPPPPPASTATDTAATQTNKAAAEGVSRRRRNKAEDAVDGKAELNLRADLFIRQFREELKLQRLNSILSHAQALRSPTAVAR</sequence>
<organism evidence="3 4">
    <name type="scientific">Urochloa decumbens</name>
    <dbReference type="NCBI Taxonomy" id="240449"/>
    <lineage>
        <taxon>Eukaryota</taxon>
        <taxon>Viridiplantae</taxon>
        <taxon>Streptophyta</taxon>
        <taxon>Embryophyta</taxon>
        <taxon>Tracheophyta</taxon>
        <taxon>Spermatophyta</taxon>
        <taxon>Magnoliopsida</taxon>
        <taxon>Liliopsida</taxon>
        <taxon>Poales</taxon>
        <taxon>Poaceae</taxon>
        <taxon>PACMAD clade</taxon>
        <taxon>Panicoideae</taxon>
        <taxon>Panicodae</taxon>
        <taxon>Paniceae</taxon>
        <taxon>Melinidinae</taxon>
        <taxon>Urochloa</taxon>
    </lineage>
</organism>
<dbReference type="PANTHER" id="PTHR33098:SF2">
    <property type="entry name" value="OS08G0402500 PROTEIN"/>
    <property type="match status" value="1"/>
</dbReference>
<keyword evidence="4" id="KW-1185">Reference proteome</keyword>
<reference evidence="4" key="1">
    <citation type="submission" date="2024-06" db="EMBL/GenBank/DDBJ databases">
        <authorList>
            <person name="Ryan C."/>
        </authorList>
    </citation>
    <scope>NUCLEOTIDE SEQUENCE [LARGE SCALE GENOMIC DNA]</scope>
</reference>
<evidence type="ECO:0008006" key="5">
    <source>
        <dbReference type="Google" id="ProtNLM"/>
    </source>
</evidence>
<evidence type="ECO:0000313" key="4">
    <source>
        <dbReference type="Proteomes" id="UP001497457"/>
    </source>
</evidence>
<protein>
    <recommendedName>
        <fullName evidence="5">DUF4408 domain-containing protein</fullName>
    </recommendedName>
</protein>